<dbReference type="InterPro" id="IPR000412">
    <property type="entry name" value="ABC_2_transport"/>
</dbReference>
<dbReference type="EMBL" id="BOQP01000051">
    <property type="protein sequence ID" value="GIM82392.1"/>
    <property type="molecule type" value="Genomic_DNA"/>
</dbReference>
<feature type="transmembrane region" description="Helical" evidence="6">
    <location>
        <begin position="223"/>
        <end position="242"/>
    </location>
</feature>
<dbReference type="InterPro" id="IPR047817">
    <property type="entry name" value="ABC2_TM_bact-type"/>
</dbReference>
<feature type="transmembrane region" description="Helical" evidence="6">
    <location>
        <begin position="137"/>
        <end position="158"/>
    </location>
</feature>
<keyword evidence="6" id="KW-0813">Transport</keyword>
<organism evidence="8 9">
    <name type="scientific">Winogradskya consettensis</name>
    <dbReference type="NCBI Taxonomy" id="113560"/>
    <lineage>
        <taxon>Bacteria</taxon>
        <taxon>Bacillati</taxon>
        <taxon>Actinomycetota</taxon>
        <taxon>Actinomycetes</taxon>
        <taxon>Micromonosporales</taxon>
        <taxon>Micromonosporaceae</taxon>
        <taxon>Winogradskya</taxon>
    </lineage>
</organism>
<feature type="transmembrane region" description="Helical" evidence="6">
    <location>
        <begin position="23"/>
        <end position="43"/>
    </location>
</feature>
<sequence>MAVLQGIWLVLHRQLIQLIRNPVWILVGILDPVLLLLLYAPLLRQALGLGSNGEAYATFVPGLLVMIAALGGLFQGFVMLTELRAGVIERSLVTPIPRVSLLLGRCLRDVVVVLWQAVILTLLALLFGLHIHVVGTLVSYAVVALVVLAISAFSNGLALSVRNDASLTPMLNSLSQPLVLLSGILLPMALAPLWLRDISRWNPLSWAVDAVRAAFAGRIGDDIVWQGLVIMGAAALLGLVYGTRQIPRSVR</sequence>
<evidence type="ECO:0000256" key="4">
    <source>
        <dbReference type="ARBA" id="ARBA00023136"/>
    </source>
</evidence>
<dbReference type="AlphaFoldDB" id="A0A919T2E8"/>
<evidence type="ECO:0000256" key="6">
    <source>
        <dbReference type="RuleBase" id="RU361157"/>
    </source>
</evidence>
<keyword evidence="2 6" id="KW-0812">Transmembrane</keyword>
<dbReference type="PANTHER" id="PTHR43229">
    <property type="entry name" value="NODULATION PROTEIN J"/>
    <property type="match status" value="1"/>
</dbReference>
<name>A0A919T2E8_9ACTN</name>
<evidence type="ECO:0000256" key="1">
    <source>
        <dbReference type="ARBA" id="ARBA00004141"/>
    </source>
</evidence>
<reference evidence="8" key="1">
    <citation type="submission" date="2021-03" db="EMBL/GenBank/DDBJ databases">
        <title>Whole genome shotgun sequence of Actinoplanes consettensis NBRC 14913.</title>
        <authorList>
            <person name="Komaki H."/>
            <person name="Tamura T."/>
        </authorList>
    </citation>
    <scope>NUCLEOTIDE SEQUENCE</scope>
    <source>
        <strain evidence="8">NBRC 14913</strain>
    </source>
</reference>
<dbReference type="PIRSF" id="PIRSF006648">
    <property type="entry name" value="DrrB"/>
    <property type="match status" value="1"/>
</dbReference>
<dbReference type="GO" id="GO:0043190">
    <property type="term" value="C:ATP-binding cassette (ABC) transporter complex"/>
    <property type="evidence" value="ECO:0007669"/>
    <property type="project" value="InterPro"/>
</dbReference>
<gene>
    <name evidence="8" type="ORF">Aco04nite_81280</name>
</gene>
<dbReference type="RefSeq" id="WP_213002510.1">
    <property type="nucleotide sequence ID" value="NZ_BAAATW010000002.1"/>
</dbReference>
<evidence type="ECO:0000256" key="2">
    <source>
        <dbReference type="ARBA" id="ARBA00022692"/>
    </source>
</evidence>
<keyword evidence="3 6" id="KW-1133">Transmembrane helix</keyword>
<proteinExistence type="inferred from homology"/>
<dbReference type="InterPro" id="IPR013525">
    <property type="entry name" value="ABC2_TM"/>
</dbReference>
<feature type="domain" description="ABC transmembrane type-2" evidence="7">
    <location>
        <begin position="23"/>
        <end position="249"/>
    </location>
</feature>
<dbReference type="PROSITE" id="PS51012">
    <property type="entry name" value="ABC_TM2"/>
    <property type="match status" value="1"/>
</dbReference>
<comment type="caution">
    <text evidence="8">The sequence shown here is derived from an EMBL/GenBank/DDBJ whole genome shotgun (WGS) entry which is preliminary data.</text>
</comment>
<keyword evidence="5" id="KW-0046">Antibiotic resistance</keyword>
<comment type="subcellular location">
    <subcellularLocation>
        <location evidence="6">Cell membrane</location>
        <topology evidence="6">Multi-pass membrane protein</topology>
    </subcellularLocation>
    <subcellularLocation>
        <location evidence="1">Membrane</location>
        <topology evidence="1">Multi-pass membrane protein</topology>
    </subcellularLocation>
</comment>
<keyword evidence="4 6" id="KW-0472">Membrane</keyword>
<dbReference type="Proteomes" id="UP000680865">
    <property type="component" value="Unassembled WGS sequence"/>
</dbReference>
<evidence type="ECO:0000256" key="3">
    <source>
        <dbReference type="ARBA" id="ARBA00022989"/>
    </source>
</evidence>
<keyword evidence="6" id="KW-1003">Cell membrane</keyword>
<evidence type="ECO:0000313" key="8">
    <source>
        <dbReference type="EMBL" id="GIM82392.1"/>
    </source>
</evidence>
<feature type="transmembrane region" description="Helical" evidence="6">
    <location>
        <begin position="178"/>
        <end position="195"/>
    </location>
</feature>
<keyword evidence="9" id="KW-1185">Reference proteome</keyword>
<evidence type="ECO:0000256" key="5">
    <source>
        <dbReference type="ARBA" id="ARBA00023251"/>
    </source>
</evidence>
<dbReference type="GO" id="GO:0046677">
    <property type="term" value="P:response to antibiotic"/>
    <property type="evidence" value="ECO:0007669"/>
    <property type="project" value="UniProtKB-KW"/>
</dbReference>
<dbReference type="Pfam" id="PF01061">
    <property type="entry name" value="ABC2_membrane"/>
    <property type="match status" value="1"/>
</dbReference>
<dbReference type="PANTHER" id="PTHR43229:SF3">
    <property type="entry name" value="ABC-TYPE MULTIDRUG TRANSPORT SYSTEM, PERMEASE COMPONENT"/>
    <property type="match status" value="1"/>
</dbReference>
<accession>A0A919T2E8</accession>
<dbReference type="InterPro" id="IPR051784">
    <property type="entry name" value="Nod_factor_ABC_transporter"/>
</dbReference>
<protein>
    <recommendedName>
        <fullName evidence="6">Transport permease protein</fullName>
    </recommendedName>
</protein>
<feature type="transmembrane region" description="Helical" evidence="6">
    <location>
        <begin position="110"/>
        <end position="131"/>
    </location>
</feature>
<evidence type="ECO:0000259" key="7">
    <source>
        <dbReference type="PROSITE" id="PS51012"/>
    </source>
</evidence>
<dbReference type="GO" id="GO:0140359">
    <property type="term" value="F:ABC-type transporter activity"/>
    <property type="evidence" value="ECO:0007669"/>
    <property type="project" value="InterPro"/>
</dbReference>
<feature type="transmembrane region" description="Helical" evidence="6">
    <location>
        <begin position="55"/>
        <end position="80"/>
    </location>
</feature>
<evidence type="ECO:0000313" key="9">
    <source>
        <dbReference type="Proteomes" id="UP000680865"/>
    </source>
</evidence>
<comment type="similarity">
    <text evidence="6">Belongs to the ABC-2 integral membrane protein family.</text>
</comment>